<accession>A0A6G3SMG9</accession>
<feature type="domain" description="BD-FAE-like" evidence="3">
    <location>
        <begin position="61"/>
        <end position="155"/>
    </location>
</feature>
<gene>
    <name evidence="4" type="ORF">G3I43_07845</name>
</gene>
<evidence type="ECO:0000313" key="4">
    <source>
        <dbReference type="EMBL" id="NEB84089.1"/>
    </source>
</evidence>
<evidence type="ECO:0000256" key="1">
    <source>
        <dbReference type="ARBA" id="ARBA00022801"/>
    </source>
</evidence>
<dbReference type="SUPFAM" id="SSF53474">
    <property type="entry name" value="alpha/beta-Hydrolases"/>
    <property type="match status" value="1"/>
</dbReference>
<dbReference type="InterPro" id="IPR029058">
    <property type="entry name" value="AB_hydrolase_fold"/>
</dbReference>
<proteinExistence type="predicted"/>
<dbReference type="Gene3D" id="3.40.50.1820">
    <property type="entry name" value="alpha/beta hydrolase"/>
    <property type="match status" value="1"/>
</dbReference>
<keyword evidence="2" id="KW-0732">Signal</keyword>
<name>A0A6G3SMG9_STRAQ</name>
<reference evidence="4" key="1">
    <citation type="submission" date="2020-01" db="EMBL/GenBank/DDBJ databases">
        <title>Insect and environment-associated Actinomycetes.</title>
        <authorList>
            <person name="Currrie C."/>
            <person name="Chevrette M."/>
            <person name="Carlson C."/>
            <person name="Stubbendieck R."/>
            <person name="Wendt-Pienkowski E."/>
        </authorList>
    </citation>
    <scope>NUCLEOTIDE SEQUENCE</scope>
    <source>
        <strain evidence="4">SID505</strain>
    </source>
</reference>
<dbReference type="InterPro" id="IPR049492">
    <property type="entry name" value="BD-FAE-like_dom"/>
</dbReference>
<keyword evidence="1 4" id="KW-0378">Hydrolase</keyword>
<dbReference type="Pfam" id="PF20434">
    <property type="entry name" value="BD-FAE"/>
    <property type="match status" value="1"/>
</dbReference>
<feature type="signal peptide" evidence="2">
    <location>
        <begin position="1"/>
        <end position="21"/>
    </location>
</feature>
<evidence type="ECO:0000256" key="2">
    <source>
        <dbReference type="SAM" id="SignalP"/>
    </source>
</evidence>
<sequence>MRRILLILVAAVLAVAGSTAAAPATTAVAKAPDVVKAEAATQQYGTHPRQSLNITWNPSLAPRPVVILITGGYWYTHASWGTWEKQFADQGFQVFAMKYRLNTDAAWPAQRDDVAGAVKWVRDNAEQYDADPDNILLVGSSAGGQMATDAATHGTNALGLKGIVALSPVASPYRAWQDGNTSTVDKIRKLRDNSTLLARCYPDPADNSTAHREMGCWDTWRDMESKNAASKGDAPMLLVHSDGDFVPPAHSTELETAAKSAGVPASDVSTRIVTGSTAHGVSLLSTPGMSETVVSWLKARTG</sequence>
<dbReference type="PANTHER" id="PTHR48081">
    <property type="entry name" value="AB HYDROLASE SUPERFAMILY PROTEIN C4A8.06C"/>
    <property type="match status" value="1"/>
</dbReference>
<dbReference type="InterPro" id="IPR050300">
    <property type="entry name" value="GDXG_lipolytic_enzyme"/>
</dbReference>
<evidence type="ECO:0000259" key="3">
    <source>
        <dbReference type="Pfam" id="PF20434"/>
    </source>
</evidence>
<comment type="caution">
    <text evidence="4">The sequence shown here is derived from an EMBL/GenBank/DDBJ whole genome shotgun (WGS) entry which is preliminary data.</text>
</comment>
<organism evidence="4">
    <name type="scientific">Streptomyces anulatus</name>
    <name type="common">Streptomyces chrysomallus</name>
    <dbReference type="NCBI Taxonomy" id="1892"/>
    <lineage>
        <taxon>Bacteria</taxon>
        <taxon>Bacillati</taxon>
        <taxon>Actinomycetota</taxon>
        <taxon>Actinomycetes</taxon>
        <taxon>Kitasatosporales</taxon>
        <taxon>Streptomycetaceae</taxon>
        <taxon>Streptomyces</taxon>
    </lineage>
</organism>
<dbReference type="GO" id="GO:0016787">
    <property type="term" value="F:hydrolase activity"/>
    <property type="evidence" value="ECO:0007669"/>
    <property type="project" value="UniProtKB-KW"/>
</dbReference>
<feature type="chain" id="PRO_5039608714" evidence="2">
    <location>
        <begin position="22"/>
        <end position="302"/>
    </location>
</feature>
<protein>
    <submittedName>
        <fullName evidence="4">Alpha/beta hydrolase</fullName>
    </submittedName>
</protein>
<dbReference type="AlphaFoldDB" id="A0A6G3SMG9"/>
<dbReference type="EMBL" id="JAAGMK010000202">
    <property type="protein sequence ID" value="NEB84089.1"/>
    <property type="molecule type" value="Genomic_DNA"/>
</dbReference>